<evidence type="ECO:0000313" key="2">
    <source>
        <dbReference type="EMBL" id="EGV61882.1"/>
    </source>
</evidence>
<dbReference type="AlphaFoldDB" id="G3B9G5"/>
<feature type="region of interest" description="Disordered" evidence="1">
    <location>
        <begin position="234"/>
        <end position="298"/>
    </location>
</feature>
<feature type="compositionally biased region" description="Low complexity" evidence="1">
    <location>
        <begin position="166"/>
        <end position="179"/>
    </location>
</feature>
<dbReference type="EMBL" id="GL996527">
    <property type="protein sequence ID" value="EGV61882.1"/>
    <property type="molecule type" value="Genomic_DNA"/>
</dbReference>
<feature type="region of interest" description="Disordered" evidence="1">
    <location>
        <begin position="126"/>
        <end position="150"/>
    </location>
</feature>
<name>G3B9G5_CANTC</name>
<keyword evidence="3" id="KW-1185">Reference proteome</keyword>
<dbReference type="RefSeq" id="XP_006688052.1">
    <property type="nucleotide sequence ID" value="XM_006687989.1"/>
</dbReference>
<feature type="compositionally biased region" description="Low complexity" evidence="1">
    <location>
        <begin position="251"/>
        <end position="264"/>
    </location>
</feature>
<dbReference type="Proteomes" id="UP000000707">
    <property type="component" value="Unassembled WGS sequence"/>
</dbReference>
<evidence type="ECO:0000313" key="3">
    <source>
        <dbReference type="Proteomes" id="UP000000707"/>
    </source>
</evidence>
<accession>G3B9G5</accession>
<dbReference type="OrthoDB" id="4012911at2759"/>
<feature type="compositionally biased region" description="Polar residues" evidence="1">
    <location>
        <begin position="345"/>
        <end position="380"/>
    </location>
</feature>
<feature type="region of interest" description="Disordered" evidence="1">
    <location>
        <begin position="166"/>
        <end position="188"/>
    </location>
</feature>
<feature type="region of interest" description="Disordered" evidence="1">
    <location>
        <begin position="328"/>
        <end position="380"/>
    </location>
</feature>
<dbReference type="STRING" id="590646.G3B9G5"/>
<dbReference type="HOGENOM" id="CLU_612490_0_0_1"/>
<organism evidence="3">
    <name type="scientific">Candida tenuis (strain ATCC 10573 / BCRC 21748 / CBS 615 / JCM 9827 / NBRC 10315 / NRRL Y-1498 / VKM Y-70)</name>
    <name type="common">Yeast</name>
    <name type="synonym">Yamadazyma tenuis</name>
    <dbReference type="NCBI Taxonomy" id="590646"/>
    <lineage>
        <taxon>Eukaryota</taxon>
        <taxon>Fungi</taxon>
        <taxon>Dikarya</taxon>
        <taxon>Ascomycota</taxon>
        <taxon>Saccharomycotina</taxon>
        <taxon>Pichiomycetes</taxon>
        <taxon>Debaryomycetaceae</taxon>
        <taxon>Yamadazyma</taxon>
    </lineage>
</organism>
<sequence>MGTKAKFTFTYDVDTTLLQLIYKHRQEIYQRGSTCKGWSDILAEFNGVLNTSILQSRTLNNRFKALRKDINLRINSQVITKDRLNENERLLVYLNEFFSLKRGKVIEKEKKNGLLLVKDLDYVRSDSSTSGSVDQDAQTTNIPSATASDTPSLIGVGVGVGGGASEISPQSSISSKSSSVKGTAGLGSGSAQNNQLNLQMMGQLNAQLGQLGQAHGQMGSNQIGQYQLQTQNQTPLQYSQLSAREAHQNGSTPASSTPAASVSPHHGHSAAFPTPHVLSSHHRWKTTGLSDPKEDTPYRQTYEIYNESLNYSPHPSPNQLSQFLIHRQHPTQHHHEISGSHHQAGPQTSPGQNTHSHPNSSAQTPTINSQPNPQAQTVQDQMPDPMALEFKEVMPPVNHMISVLQQNQLQQNNELNEFKKEFYKFKVEVSSKLEQILQSLQAKDKKD</sequence>
<protein>
    <recommendedName>
        <fullName evidence="4">Myb/SANT-like domain-containing protein</fullName>
    </recommendedName>
</protein>
<reference evidence="2 3" key="1">
    <citation type="journal article" date="2011" name="Proc. Natl. Acad. Sci. U.S.A.">
        <title>Comparative genomics of xylose-fermenting fungi for enhanced biofuel production.</title>
        <authorList>
            <person name="Wohlbach D.J."/>
            <person name="Kuo A."/>
            <person name="Sato T.K."/>
            <person name="Potts K.M."/>
            <person name="Salamov A.A."/>
            <person name="LaButti K.M."/>
            <person name="Sun H."/>
            <person name="Clum A."/>
            <person name="Pangilinan J.L."/>
            <person name="Lindquist E.A."/>
            <person name="Lucas S."/>
            <person name="Lapidus A."/>
            <person name="Jin M."/>
            <person name="Gunawan C."/>
            <person name="Balan V."/>
            <person name="Dale B.E."/>
            <person name="Jeffries T.W."/>
            <person name="Zinkel R."/>
            <person name="Barry K.W."/>
            <person name="Grigoriev I.V."/>
            <person name="Gasch A.P."/>
        </authorList>
    </citation>
    <scope>NUCLEOTIDE SEQUENCE [LARGE SCALE GENOMIC DNA]</scope>
    <source>
        <strain evidence="3">ATCC 10573 / BCRC 21748 / CBS 615 / JCM 9827 / NBRC 10315 / NRRL Y-1498 / VKM Y-70</strain>
    </source>
</reference>
<evidence type="ECO:0008006" key="4">
    <source>
        <dbReference type="Google" id="ProtNLM"/>
    </source>
</evidence>
<gene>
    <name evidence="2" type="ORF">CANTEDRAFT_135810</name>
</gene>
<dbReference type="GeneID" id="18249908"/>
<dbReference type="eggNOG" id="ENOG502RQ2R">
    <property type="taxonomic scope" value="Eukaryota"/>
</dbReference>
<dbReference type="KEGG" id="cten:18249908"/>
<evidence type="ECO:0000256" key="1">
    <source>
        <dbReference type="SAM" id="MobiDB-lite"/>
    </source>
</evidence>
<proteinExistence type="predicted"/>